<comment type="pathway">
    <text evidence="2 9">Cofactor biosynthesis; ubiquinone biosynthesis.</text>
</comment>
<accession>A0A3B3QAC9</accession>
<evidence type="ECO:0000256" key="3">
    <source>
        <dbReference type="ARBA" id="ARBA00010766"/>
    </source>
</evidence>
<evidence type="ECO:0000313" key="13">
    <source>
        <dbReference type="Proteomes" id="UP000261540"/>
    </source>
</evidence>
<dbReference type="FunFam" id="1.10.357.10:FF:000004">
    <property type="entry name" value="Ubiquinone biosynthesis protein COQ9, mitochondrial"/>
    <property type="match status" value="1"/>
</dbReference>
<comment type="function">
    <text evidence="9">Membrane-associated protein that warps the membrane surface to access and bind aromatic isoprenes with high specificity, including ubiquinone (CoQ) isoprene intermediates and presents them directly to Coq7, therefore facilitating the Coq7-mediated hydroxylase step. Participates in the biosynthesis of coenzyme Q, also named ubiquinone, an essential lipid-soluble electron transporter for aerobic cellular respiration.</text>
</comment>
<reference evidence="12" key="2">
    <citation type="submission" date="2025-09" db="UniProtKB">
        <authorList>
            <consortium name="Ensembl"/>
        </authorList>
    </citation>
    <scope>IDENTIFICATION</scope>
</reference>
<dbReference type="PANTHER" id="PTHR21427:SF19">
    <property type="entry name" value="UBIQUINONE BIOSYNTHESIS PROTEIN COQ9, MITOCHONDRIAL"/>
    <property type="match status" value="1"/>
</dbReference>
<evidence type="ECO:0000259" key="10">
    <source>
        <dbReference type="Pfam" id="PF08511"/>
    </source>
</evidence>
<dbReference type="UniPathway" id="UPA00232"/>
<evidence type="ECO:0000259" key="11">
    <source>
        <dbReference type="Pfam" id="PF21392"/>
    </source>
</evidence>
<comment type="similarity">
    <text evidence="3 9">Belongs to the COQ9 family.</text>
</comment>
<dbReference type="GO" id="GO:0005743">
    <property type="term" value="C:mitochondrial inner membrane"/>
    <property type="evidence" value="ECO:0007669"/>
    <property type="project" value="TreeGrafter"/>
</dbReference>
<dbReference type="STRING" id="1676925.ENSPKIP00000003128"/>
<evidence type="ECO:0000256" key="5">
    <source>
        <dbReference type="ARBA" id="ARBA00022946"/>
    </source>
</evidence>
<keyword evidence="5" id="KW-0809">Transit peptide</keyword>
<dbReference type="GO" id="GO:0006744">
    <property type="term" value="P:ubiquinone biosynthetic process"/>
    <property type="evidence" value="ECO:0007669"/>
    <property type="project" value="UniProtKB-UniRule"/>
</dbReference>
<dbReference type="InterPro" id="IPR013718">
    <property type="entry name" value="COQ9_C"/>
</dbReference>
<dbReference type="Ensembl" id="ENSPKIT00000027087.1">
    <property type="protein sequence ID" value="ENSPKIP00000003128.1"/>
    <property type="gene ID" value="ENSPKIG00000020717.1"/>
</dbReference>
<comment type="subcellular location">
    <subcellularLocation>
        <location evidence="1 9">Mitochondrion</location>
    </subcellularLocation>
</comment>
<name>A0A3B3QAC9_9TELE</name>
<feature type="domain" description="Ubiquinone biosynthesis protein COQ9 HTH" evidence="11">
    <location>
        <begin position="73"/>
        <end position="103"/>
    </location>
</feature>
<dbReference type="GO" id="GO:0008289">
    <property type="term" value="F:lipid binding"/>
    <property type="evidence" value="ECO:0007669"/>
    <property type="project" value="UniProtKB-UniRule"/>
</dbReference>
<dbReference type="Proteomes" id="UP000261540">
    <property type="component" value="Unplaced"/>
</dbReference>
<keyword evidence="4 9" id="KW-0831">Ubiquinone biosynthesis</keyword>
<organism evidence="12 13">
    <name type="scientific">Paramormyrops kingsleyae</name>
    <dbReference type="NCBI Taxonomy" id="1676925"/>
    <lineage>
        <taxon>Eukaryota</taxon>
        <taxon>Metazoa</taxon>
        <taxon>Chordata</taxon>
        <taxon>Craniata</taxon>
        <taxon>Vertebrata</taxon>
        <taxon>Euteleostomi</taxon>
        <taxon>Actinopterygii</taxon>
        <taxon>Neopterygii</taxon>
        <taxon>Teleostei</taxon>
        <taxon>Osteoglossocephala</taxon>
        <taxon>Osteoglossomorpha</taxon>
        <taxon>Osteoglossiformes</taxon>
        <taxon>Mormyridae</taxon>
        <taxon>Paramormyrops</taxon>
    </lineage>
</organism>
<proteinExistence type="inferred from homology"/>
<dbReference type="InterPro" id="IPR012762">
    <property type="entry name" value="Ubiq_biosynth_COQ9"/>
</dbReference>
<evidence type="ECO:0000256" key="6">
    <source>
        <dbReference type="ARBA" id="ARBA00023121"/>
    </source>
</evidence>
<dbReference type="NCBIfam" id="TIGR02396">
    <property type="entry name" value="diverge_rpsU"/>
    <property type="match status" value="1"/>
</dbReference>
<protein>
    <recommendedName>
        <fullName evidence="9">Ubiquinone biosynthesis protein</fullName>
    </recommendedName>
</protein>
<keyword evidence="6 9" id="KW-0446">Lipid-binding</keyword>
<evidence type="ECO:0000256" key="9">
    <source>
        <dbReference type="RuleBase" id="RU366063"/>
    </source>
</evidence>
<keyword evidence="13" id="KW-1185">Reference proteome</keyword>
<sequence length="294" mass="32634">MDVFLAKESLSWLEEPTSKSGLQADKRTLITVTPSKTAAFPRAVAAAALSKPINRAEKEEEEQEKQEEVYETEEELKKRILTAALEFIPEHGWSVEAIAAGAETLGLSTASAGIFTNGAGELVLHFVSQCNAQLVQLLEEQQRQVQLGQAGPKEKAEFLRDALQTRLRMLAPYMDSWPQALSTLLLPHNVPSSLKCLSTLVDDLWYYAGDRSTDMRWYSRRLALTAVYSTTELVMVQDSSPDFQDTWMFLDSRIQDMMNGACMAERVRSTGESAVQGIMGAAITVSRPADWLPV</sequence>
<evidence type="ECO:0000256" key="1">
    <source>
        <dbReference type="ARBA" id="ARBA00004173"/>
    </source>
</evidence>
<reference evidence="12" key="1">
    <citation type="submission" date="2025-08" db="UniProtKB">
        <authorList>
            <consortium name="Ensembl"/>
        </authorList>
    </citation>
    <scope>IDENTIFICATION</scope>
</reference>
<dbReference type="Gene3D" id="1.10.357.10">
    <property type="entry name" value="Tetracycline Repressor, domain 2"/>
    <property type="match status" value="1"/>
</dbReference>
<evidence type="ECO:0000256" key="7">
    <source>
        <dbReference type="ARBA" id="ARBA00023128"/>
    </source>
</evidence>
<evidence type="ECO:0000313" key="12">
    <source>
        <dbReference type="Ensembl" id="ENSPKIP00000003128.1"/>
    </source>
</evidence>
<evidence type="ECO:0000256" key="2">
    <source>
        <dbReference type="ARBA" id="ARBA00004749"/>
    </source>
</evidence>
<dbReference type="GeneTree" id="ENSGT00390000009328"/>
<dbReference type="InterPro" id="IPR048674">
    <property type="entry name" value="COQ9_HTH"/>
</dbReference>
<dbReference type="AlphaFoldDB" id="A0A3B3QAC9"/>
<dbReference type="Pfam" id="PF21392">
    <property type="entry name" value="COQ9_N"/>
    <property type="match status" value="1"/>
</dbReference>
<evidence type="ECO:0000256" key="8">
    <source>
        <dbReference type="ARBA" id="ARBA00062895"/>
    </source>
</evidence>
<dbReference type="Pfam" id="PF08511">
    <property type="entry name" value="COQ9"/>
    <property type="match status" value="1"/>
</dbReference>
<comment type="subunit">
    <text evidence="8">Homodimer. Heterodimer; two heterodimers of COQ7:COQ9 come together on the same side of the lipid pseudo-bilayer and form a curved tetramer with a hydrophobic surface suitable for membrane interaction. These two tetramers assemble into a soluble octamer with a pseudo-bilayer of lipids captured within. Interacts with COQ7; this interaction allows ubiquinone (CoQ) isoprene intermediates presentation to COQ7 and facilitates the COQ7-mediated hydroxylase step.</text>
</comment>
<keyword evidence="7 9" id="KW-0496">Mitochondrion</keyword>
<dbReference type="PANTHER" id="PTHR21427">
    <property type="entry name" value="UBIQUINONE BIOSYNTHESIS PROTEIN COQ9, MITOCHONDRIAL"/>
    <property type="match status" value="1"/>
</dbReference>
<evidence type="ECO:0000256" key="4">
    <source>
        <dbReference type="ARBA" id="ARBA00022688"/>
    </source>
</evidence>
<feature type="domain" description="COQ9 C-terminal" evidence="10">
    <location>
        <begin position="190"/>
        <end position="259"/>
    </location>
</feature>